<proteinExistence type="predicted"/>
<dbReference type="Proteomes" id="UP001230649">
    <property type="component" value="Unassembled WGS sequence"/>
</dbReference>
<dbReference type="EMBL" id="JASBWS010000051">
    <property type="protein sequence ID" value="KAJ9104981.1"/>
    <property type="molecule type" value="Genomic_DNA"/>
</dbReference>
<organism evidence="1 2">
    <name type="scientific">Naganishia adeliensis</name>
    <dbReference type="NCBI Taxonomy" id="92952"/>
    <lineage>
        <taxon>Eukaryota</taxon>
        <taxon>Fungi</taxon>
        <taxon>Dikarya</taxon>
        <taxon>Basidiomycota</taxon>
        <taxon>Agaricomycotina</taxon>
        <taxon>Tremellomycetes</taxon>
        <taxon>Filobasidiales</taxon>
        <taxon>Filobasidiaceae</taxon>
        <taxon>Naganishia</taxon>
    </lineage>
</organism>
<name>A0ACC2W293_9TREE</name>
<comment type="caution">
    <text evidence="1">The sequence shown here is derived from an EMBL/GenBank/DDBJ whole genome shotgun (WGS) entry which is preliminary data.</text>
</comment>
<reference evidence="1" key="1">
    <citation type="submission" date="2023-04" db="EMBL/GenBank/DDBJ databases">
        <title>Draft Genome sequencing of Naganishia species isolated from polar environments using Oxford Nanopore Technology.</title>
        <authorList>
            <person name="Leo P."/>
            <person name="Venkateswaran K."/>
        </authorList>
    </citation>
    <scope>NUCLEOTIDE SEQUENCE</scope>
    <source>
        <strain evidence="1">MNA-CCFEE 5262</strain>
    </source>
</reference>
<evidence type="ECO:0000313" key="1">
    <source>
        <dbReference type="EMBL" id="KAJ9104981.1"/>
    </source>
</evidence>
<sequence length="624" mass="69107">MDIDSPPAAAHTQSPLSLPTFSSAFPLPFRVLTLVGLAILLWATNVHLLTALNVDVARALDLGGNEDPEQTQENGGERKKGPPTKPAPSVIFDAARLEGDQPKMSFDGYGRPFGVAGRDFSFPNGRSNSVVGLFANDADHADTSGDRPTARQVYRSVYALFVTYSAYVGAGWLVFRLITRPTGDVSGDSGEAERERMERWRAVVGGIVAVLVLMGFGTGFGWGRYKVGERERQSLLRSFRRILIPPTTYAPFFADVILADILTSFAKVLGDLWVSACQVWSGGITKGRVRVGGVHDWAVLGMVSLPYLLRLRQCVHEYLLPSNTSSRPLLNAIKYASAFPVIFLSAAQRTVVRQVAEHRGVSVEELKQASGRWFGEHRLFRLWLLAVVVNSMYSFWWDVTNDWGLELLQVSTWSVRGVAEDLGVDPRKGGKGCGRVRTWIGEYWSASAIADAGVEVTPAEKIVLHDGTGITVDSTTFGRIIHCGGSTYDDGIASTTAPTATHSTRFGAWFSALPFRTMPNPLLFGLRPRLLFPDPLVYHLAIAIDFILRFTWSLKLSSQLHTVSEIESGVFIMEALELFRRWMWVFLRTEWEVVKKMEGQRGEGRVVFERGRRDSGEKRGMEGE</sequence>
<accession>A0ACC2W293</accession>
<protein>
    <submittedName>
        <fullName evidence="1">Uncharacterized protein</fullName>
    </submittedName>
</protein>
<gene>
    <name evidence="1" type="ORF">QFC20_004421</name>
</gene>
<evidence type="ECO:0000313" key="2">
    <source>
        <dbReference type="Proteomes" id="UP001230649"/>
    </source>
</evidence>
<keyword evidence="2" id="KW-1185">Reference proteome</keyword>